<dbReference type="Proteomes" id="UP000016567">
    <property type="component" value="Unassembled WGS sequence"/>
</dbReference>
<dbReference type="SUPFAM" id="SSF140591">
    <property type="entry name" value="Type III secretion system domain"/>
    <property type="match status" value="1"/>
</dbReference>
<dbReference type="InterPro" id="IPR010812">
    <property type="entry name" value="HrpJ-like"/>
</dbReference>
<evidence type="ECO:0000313" key="3">
    <source>
        <dbReference type="EMBL" id="GAD77860.1"/>
    </source>
</evidence>
<dbReference type="AlphaFoldDB" id="U3AVT9"/>
<dbReference type="Pfam" id="PF07201">
    <property type="entry name" value="HrpJ"/>
    <property type="match status" value="1"/>
</dbReference>
<dbReference type="InterPro" id="IPR013401">
    <property type="entry name" value="T3SS_LcrE"/>
</dbReference>
<keyword evidence="4" id="KW-1185">Reference proteome</keyword>
<dbReference type="GO" id="GO:0019867">
    <property type="term" value="C:outer membrane"/>
    <property type="evidence" value="ECO:0007669"/>
    <property type="project" value="InterPro"/>
</dbReference>
<evidence type="ECO:0000259" key="2">
    <source>
        <dbReference type="Pfam" id="PF07201"/>
    </source>
</evidence>
<dbReference type="OrthoDB" id="5810262at2"/>
<dbReference type="EMBL" id="BATL01000096">
    <property type="protein sequence ID" value="GAD77860.1"/>
    <property type="molecule type" value="Genomic_DNA"/>
</dbReference>
<evidence type="ECO:0000313" key="4">
    <source>
        <dbReference type="Proteomes" id="UP000016567"/>
    </source>
</evidence>
<sequence>MFNQSIQTNTIRNPLADNSSNAQGGGGATVGNYRGQQVHVQQSNLSFFDALEELTVQGASKGEKLLSDYKVKDGRSRDIKLEELVSRYLERVPDIEKNQKIKDLATAMAGGNIATIRQMQTFLDSFSEEKSHQYLALKAVDVFLKDRPESQHLAQLVAQAISDIEQDTAVFAPIKTEIRISSIADQFSEDEGFSSLQQLRGFYRDTVHGYQGLNAVFNDVVNRFGEAGIVKAIDFLMQGMSADLSVQGSNIESTKLKLLMSDMNILKTLNTLQEQVGQLYQQFAPQKVGYGV</sequence>
<comment type="caution">
    <text evidence="3">The sequence shown here is derived from an EMBL/GenBank/DDBJ whole genome shotgun (WGS) entry which is preliminary data.</text>
</comment>
<organism evidence="3 4">
    <name type="scientific">Vibrio azureus NBRC 104587</name>
    <dbReference type="NCBI Taxonomy" id="1219077"/>
    <lineage>
        <taxon>Bacteria</taxon>
        <taxon>Pseudomonadati</taxon>
        <taxon>Pseudomonadota</taxon>
        <taxon>Gammaproteobacteria</taxon>
        <taxon>Vibrionales</taxon>
        <taxon>Vibrionaceae</taxon>
        <taxon>Vibrio</taxon>
    </lineage>
</organism>
<feature type="compositionally biased region" description="Polar residues" evidence="1">
    <location>
        <begin position="1"/>
        <end position="22"/>
    </location>
</feature>
<dbReference type="eggNOG" id="ENOG5032VH1">
    <property type="taxonomic scope" value="Bacteria"/>
</dbReference>
<dbReference type="NCBIfam" id="TIGR02568">
    <property type="entry name" value="LcrE"/>
    <property type="match status" value="1"/>
</dbReference>
<dbReference type="STRING" id="1219077.VAZ01S_096_00120"/>
<feature type="domain" description="Hypersensitivity response secretion-like HrpJ" evidence="2">
    <location>
        <begin position="61"/>
        <end position="224"/>
    </location>
</feature>
<protein>
    <submittedName>
        <fullName evidence="3">Putative type III secretion system outer membrane protein</fullName>
    </submittedName>
</protein>
<dbReference type="GO" id="GO:0009986">
    <property type="term" value="C:cell surface"/>
    <property type="evidence" value="ECO:0007669"/>
    <property type="project" value="InterPro"/>
</dbReference>
<feature type="region of interest" description="Disordered" evidence="1">
    <location>
        <begin position="1"/>
        <end position="30"/>
    </location>
</feature>
<evidence type="ECO:0000256" key="1">
    <source>
        <dbReference type="SAM" id="MobiDB-lite"/>
    </source>
</evidence>
<dbReference type="RefSeq" id="WP_021711595.1">
    <property type="nucleotide sequence ID" value="NZ_BAOB01000498.1"/>
</dbReference>
<dbReference type="GO" id="GO:0050709">
    <property type="term" value="P:negative regulation of protein secretion"/>
    <property type="evidence" value="ECO:0007669"/>
    <property type="project" value="InterPro"/>
</dbReference>
<proteinExistence type="predicted"/>
<name>U3AVT9_9VIBR</name>
<accession>U3AVT9</accession>
<reference evidence="3 4" key="1">
    <citation type="submission" date="2013-09" db="EMBL/GenBank/DDBJ databases">
        <title>Whole genome shotgun sequence of Vibrio azureus NBRC 104587.</title>
        <authorList>
            <person name="Isaki S."/>
            <person name="Hosoyama A."/>
            <person name="Numata M."/>
            <person name="Hashimoto M."/>
            <person name="Hosoyama Y."/>
            <person name="Tsuchikane K."/>
            <person name="Noguchi M."/>
            <person name="Hirakata S."/>
            <person name="Ichikawa N."/>
            <person name="Ohji S."/>
            <person name="Yamazoe A."/>
            <person name="Fujita N."/>
        </authorList>
    </citation>
    <scope>NUCLEOTIDE SEQUENCE [LARGE SCALE GENOMIC DNA]</scope>
    <source>
        <strain evidence="3 4">NBRC 104587</strain>
    </source>
</reference>
<dbReference type="Gene3D" id="1.10.150.630">
    <property type="match status" value="1"/>
</dbReference>
<gene>
    <name evidence="3" type="ORF">VAZ01S_096_00120</name>
</gene>
<dbReference type="GO" id="GO:0030254">
    <property type="term" value="P:protein secretion by the type III secretion system"/>
    <property type="evidence" value="ECO:0007669"/>
    <property type="project" value="InterPro"/>
</dbReference>